<name>A0A6M4AUH3_9SPHN</name>
<accession>A0A6M4AUH3</accession>
<dbReference type="KEGG" id="slan:GV829_10305"/>
<dbReference type="AlphaFoldDB" id="A0A6M4AUH3"/>
<dbReference type="EMBL" id="CP053015">
    <property type="protein sequence ID" value="QJQ32788.1"/>
    <property type="molecule type" value="Genomic_DNA"/>
</dbReference>
<dbReference type="RefSeq" id="WP_169946400.1">
    <property type="nucleotide sequence ID" value="NZ_CP053015.1"/>
</dbReference>
<keyword evidence="2" id="KW-1185">Reference proteome</keyword>
<reference evidence="1 2" key="1">
    <citation type="submission" date="2020-01" db="EMBL/GenBank/DDBJ databases">
        <title>Sphingomonas sp. strain CSW-10.</title>
        <authorList>
            <person name="Chen W.-M."/>
        </authorList>
    </citation>
    <scope>NUCLEOTIDE SEQUENCE [LARGE SCALE GENOMIC DNA]</scope>
    <source>
        <strain evidence="1 2">CSW-10</strain>
    </source>
</reference>
<protein>
    <submittedName>
        <fullName evidence="1">Uncharacterized protein</fullName>
    </submittedName>
</protein>
<evidence type="ECO:0000313" key="1">
    <source>
        <dbReference type="EMBL" id="QJQ32788.1"/>
    </source>
</evidence>
<organism evidence="1 2">
    <name type="scientific">Sphingomonas lacunae</name>
    <dbReference type="NCBI Taxonomy" id="2698828"/>
    <lineage>
        <taxon>Bacteria</taxon>
        <taxon>Pseudomonadati</taxon>
        <taxon>Pseudomonadota</taxon>
        <taxon>Alphaproteobacteria</taxon>
        <taxon>Sphingomonadales</taxon>
        <taxon>Sphingomonadaceae</taxon>
        <taxon>Sphingomonas</taxon>
    </lineage>
</organism>
<gene>
    <name evidence="1" type="ORF">GV829_10305</name>
</gene>
<proteinExistence type="predicted"/>
<evidence type="ECO:0000313" key="2">
    <source>
        <dbReference type="Proteomes" id="UP000503018"/>
    </source>
</evidence>
<sequence length="380" mass="41581">MSKSAETYLARTQPMLALKLAPDNVQALNAVASAQSLTRQNNPATLREAKALAQRSLLAQPLNPAALRVIGWVDNATIRQGAGLKPMAVASLQSRRDVMNQLWLMTRAISEQDIGQALVHFDAAARVSPEVWPLLFPPMIIALNDSKFADLFEPYLGQNNPWIGDFTRQAIRLSDRPVVIAALLSRGDLPKTAEFRGLIDELARKLTYGGQFDALIQLYNSQGGNPASVLTEASLTPATVADGFTPVRWLLDTEDGAEIDLSKGASRPRIYIVLARTASNVPASKFMTVREGRYRFSASGEFLRPPAGAEFQWRVRCWTDGAFRIIWQSPALTDDQHSVSEDIIIPQGCGGALIELLGKGPVNDVDAEYVVNSVDMDRLN</sequence>
<dbReference type="Proteomes" id="UP000503018">
    <property type="component" value="Chromosome"/>
</dbReference>